<keyword evidence="2" id="KW-0732">Signal</keyword>
<dbReference type="RefSeq" id="WP_160820131.1">
    <property type="nucleotide sequence ID" value="NZ_JBHSXS010000001.1"/>
</dbReference>
<comment type="caution">
    <text evidence="3">The sequence shown here is derived from an EMBL/GenBank/DDBJ whole genome shotgun (WGS) entry which is preliminary data.</text>
</comment>
<feature type="compositionally biased region" description="Basic residues" evidence="1">
    <location>
        <begin position="52"/>
        <end position="62"/>
    </location>
</feature>
<feature type="chain" id="PRO_5045496865" description="SH3 domain-containing protein" evidence="2">
    <location>
        <begin position="32"/>
        <end position="237"/>
    </location>
</feature>
<evidence type="ECO:0000256" key="2">
    <source>
        <dbReference type="SAM" id="SignalP"/>
    </source>
</evidence>
<feature type="region of interest" description="Disordered" evidence="1">
    <location>
        <begin position="25"/>
        <end position="133"/>
    </location>
</feature>
<dbReference type="Proteomes" id="UP001596380">
    <property type="component" value="Unassembled WGS sequence"/>
</dbReference>
<dbReference type="EMBL" id="JBHSXS010000001">
    <property type="protein sequence ID" value="MFC6878218.1"/>
    <property type="molecule type" value="Genomic_DNA"/>
</dbReference>
<keyword evidence="4" id="KW-1185">Reference proteome</keyword>
<feature type="compositionally biased region" description="Low complexity" evidence="1">
    <location>
        <begin position="69"/>
        <end position="113"/>
    </location>
</feature>
<accession>A0ABW2CAS8</accession>
<feature type="compositionally biased region" description="Low complexity" evidence="1">
    <location>
        <begin position="25"/>
        <end position="51"/>
    </location>
</feature>
<evidence type="ECO:0000256" key="1">
    <source>
        <dbReference type="SAM" id="MobiDB-lite"/>
    </source>
</evidence>
<sequence length="237" mass="24668">MHVGAKLGTGLVSAALAGSALGVTGAGTAAADPNPKPAQPAQQKPAQPAQHKPGKPAQHKPGRPAQQKPMEQAQGQQMPMEQAQGQQMPEPQTPGQQMPGQQPAGQQDPASQGAMPGEPSADTPGEALGEASGIDVGADGAAKALGRTEEKAAQAGKAAPRWCNGKVAVQWLRVRKGPGPHSPHVRWLKRGTAVTTDWNAISRRGGYTWVRIKGGNYLADYKNGNGNGKWYVKYSNC</sequence>
<reference evidence="4" key="1">
    <citation type="journal article" date="2019" name="Int. J. Syst. Evol. Microbiol.">
        <title>The Global Catalogue of Microorganisms (GCM) 10K type strain sequencing project: providing services to taxonomists for standard genome sequencing and annotation.</title>
        <authorList>
            <consortium name="The Broad Institute Genomics Platform"/>
            <consortium name="The Broad Institute Genome Sequencing Center for Infectious Disease"/>
            <person name="Wu L."/>
            <person name="Ma J."/>
        </authorList>
    </citation>
    <scope>NUCLEOTIDE SEQUENCE [LARGE SCALE GENOMIC DNA]</scope>
    <source>
        <strain evidence="4">JCM 3369</strain>
    </source>
</reference>
<evidence type="ECO:0000313" key="3">
    <source>
        <dbReference type="EMBL" id="MFC6878218.1"/>
    </source>
</evidence>
<organism evidence="3 4">
    <name type="scientific">Actinomadura yumaensis</name>
    <dbReference type="NCBI Taxonomy" id="111807"/>
    <lineage>
        <taxon>Bacteria</taxon>
        <taxon>Bacillati</taxon>
        <taxon>Actinomycetota</taxon>
        <taxon>Actinomycetes</taxon>
        <taxon>Streptosporangiales</taxon>
        <taxon>Thermomonosporaceae</taxon>
        <taxon>Actinomadura</taxon>
    </lineage>
</organism>
<evidence type="ECO:0000313" key="4">
    <source>
        <dbReference type="Proteomes" id="UP001596380"/>
    </source>
</evidence>
<gene>
    <name evidence="3" type="ORF">ACFQKB_00415</name>
</gene>
<proteinExistence type="predicted"/>
<name>A0ABW2CAS8_9ACTN</name>
<feature type="signal peptide" evidence="2">
    <location>
        <begin position="1"/>
        <end position="31"/>
    </location>
</feature>
<evidence type="ECO:0008006" key="5">
    <source>
        <dbReference type="Google" id="ProtNLM"/>
    </source>
</evidence>
<protein>
    <recommendedName>
        <fullName evidence="5">SH3 domain-containing protein</fullName>
    </recommendedName>
</protein>